<feature type="transmembrane region" description="Helical" evidence="7">
    <location>
        <begin position="7"/>
        <end position="30"/>
    </location>
</feature>
<dbReference type="GO" id="GO:0055085">
    <property type="term" value="P:transmembrane transport"/>
    <property type="evidence" value="ECO:0007669"/>
    <property type="project" value="InterPro"/>
</dbReference>
<dbReference type="InterPro" id="IPR035906">
    <property type="entry name" value="MetI-like_sf"/>
</dbReference>
<comment type="similarity">
    <text evidence="7">Belongs to the binding-protein-dependent transport system permease family.</text>
</comment>
<dbReference type="PANTHER" id="PTHR43163:SF3">
    <property type="entry name" value="PEPTIDE ABC TRANSPORTER PERMEASE PROTEIN"/>
    <property type="match status" value="1"/>
</dbReference>
<keyword evidence="4 7" id="KW-0812">Transmembrane</keyword>
<feature type="transmembrane region" description="Helical" evidence="7">
    <location>
        <begin position="426"/>
        <end position="450"/>
    </location>
</feature>
<evidence type="ECO:0000256" key="4">
    <source>
        <dbReference type="ARBA" id="ARBA00022692"/>
    </source>
</evidence>
<evidence type="ECO:0000256" key="2">
    <source>
        <dbReference type="ARBA" id="ARBA00022448"/>
    </source>
</evidence>
<dbReference type="OrthoDB" id="8480309at2"/>
<dbReference type="AlphaFoldDB" id="A0A0A6VUF8"/>
<dbReference type="Pfam" id="PF00528">
    <property type="entry name" value="BPD_transp_1"/>
    <property type="match status" value="2"/>
</dbReference>
<evidence type="ECO:0000313" key="11">
    <source>
        <dbReference type="Proteomes" id="UP000030466"/>
    </source>
</evidence>
<feature type="transmembrane region" description="Helical" evidence="7">
    <location>
        <begin position="139"/>
        <end position="168"/>
    </location>
</feature>
<dbReference type="CDD" id="cd06261">
    <property type="entry name" value="TM_PBP2"/>
    <property type="match status" value="1"/>
</dbReference>
<evidence type="ECO:0000259" key="9">
    <source>
        <dbReference type="PROSITE" id="PS50928"/>
    </source>
</evidence>
<keyword evidence="11" id="KW-1185">Reference proteome</keyword>
<evidence type="ECO:0000256" key="7">
    <source>
        <dbReference type="RuleBase" id="RU363032"/>
    </source>
</evidence>
<feature type="transmembrane region" description="Helical" evidence="7">
    <location>
        <begin position="284"/>
        <end position="306"/>
    </location>
</feature>
<keyword evidence="5 7" id="KW-1133">Transmembrane helix</keyword>
<comment type="caution">
    <text evidence="10">The sequence shown here is derived from an EMBL/GenBank/DDBJ whole genome shotgun (WGS) entry which is preliminary data.</text>
</comment>
<feature type="transmembrane region" description="Helical" evidence="7">
    <location>
        <begin position="502"/>
        <end position="524"/>
    </location>
</feature>
<dbReference type="SUPFAM" id="SSF161098">
    <property type="entry name" value="MetI-like"/>
    <property type="match status" value="1"/>
</dbReference>
<dbReference type="InterPro" id="IPR000515">
    <property type="entry name" value="MetI-like"/>
</dbReference>
<comment type="subcellular location">
    <subcellularLocation>
        <location evidence="1 7">Cell membrane</location>
        <topology evidence="1 7">Multi-pass membrane protein</topology>
    </subcellularLocation>
</comment>
<feature type="transmembrane region" description="Helical" evidence="7">
    <location>
        <begin position="326"/>
        <end position="348"/>
    </location>
</feature>
<feature type="transmembrane region" description="Helical" evidence="7">
    <location>
        <begin position="544"/>
        <end position="566"/>
    </location>
</feature>
<evidence type="ECO:0000256" key="5">
    <source>
        <dbReference type="ARBA" id="ARBA00022989"/>
    </source>
</evidence>
<evidence type="ECO:0000256" key="8">
    <source>
        <dbReference type="SAM" id="MobiDB-lite"/>
    </source>
</evidence>
<dbReference type="Gene3D" id="1.10.3720.10">
    <property type="entry name" value="MetI-like"/>
    <property type="match status" value="1"/>
</dbReference>
<feature type="transmembrane region" description="Helical" evidence="7">
    <location>
        <begin position="105"/>
        <end position="127"/>
    </location>
</feature>
<accession>A0A0A6VUF8</accession>
<dbReference type="Proteomes" id="UP000030466">
    <property type="component" value="Unassembled WGS sequence"/>
</dbReference>
<feature type="transmembrane region" description="Helical" evidence="7">
    <location>
        <begin position="180"/>
        <end position="200"/>
    </location>
</feature>
<dbReference type="EMBL" id="JSUH01000003">
    <property type="protein sequence ID" value="KHD98221.1"/>
    <property type="molecule type" value="Genomic_DNA"/>
</dbReference>
<evidence type="ECO:0000256" key="6">
    <source>
        <dbReference type="ARBA" id="ARBA00023136"/>
    </source>
</evidence>
<dbReference type="PROSITE" id="PS50928">
    <property type="entry name" value="ABC_TM1"/>
    <property type="match status" value="1"/>
</dbReference>
<proteinExistence type="inferred from homology"/>
<dbReference type="PANTHER" id="PTHR43163">
    <property type="entry name" value="DIPEPTIDE TRANSPORT SYSTEM PERMEASE PROTEIN DPPB-RELATED"/>
    <property type="match status" value="1"/>
</dbReference>
<feature type="region of interest" description="Disordered" evidence="8">
    <location>
        <begin position="572"/>
        <end position="624"/>
    </location>
</feature>
<gene>
    <name evidence="10" type="ORF">GY22_03830</name>
</gene>
<keyword evidence="6 7" id="KW-0472">Membrane</keyword>
<feature type="transmembrane region" description="Helical" evidence="7">
    <location>
        <begin position="385"/>
        <end position="406"/>
    </location>
</feature>
<keyword evidence="2 7" id="KW-0813">Transport</keyword>
<protein>
    <submittedName>
        <fullName evidence="10">ABC transporter permease</fullName>
    </submittedName>
</protein>
<feature type="compositionally biased region" description="Low complexity" evidence="8">
    <location>
        <begin position="577"/>
        <end position="605"/>
    </location>
</feature>
<evidence type="ECO:0000256" key="1">
    <source>
        <dbReference type="ARBA" id="ARBA00004651"/>
    </source>
</evidence>
<name>A0A0A6VUF8_KOCRO</name>
<sequence length="624" mass="62439">MRGRGGAAALISRAAAFAAVVLLIGALPWLSGSSPEYTVLRARYADRPATPEVLAQIRTELGLDGGPVAVFADWASGVLTGDLGTSWISGRPVLPGVLESMGVSLTLMGAALLVALLVAAVTCVPTVRSGLAGRPVRGAGAAAAALTALPEFLLAAVLLIVVAVWAGWLPPYGWQGPEHVVLPALALGLPGGGLIGRLLSTALAGAFTERWVHTWAVAGHSRPRIALAALHRALPGVIGQIALVVVGLTGGAVPVEEVFAIPGLGRTLLGAAAAQDIPALQAGILLLLVLAALCGALAALARRALLGPAARSGDLPVPGPPPGRRRAWWTVPVVSGALLLGLVVAGLLRDPYASAHGRLEAPSWALPLGADASGRDVLARVGHGALDTLGLALVVVAACLVIGLAVGMTGTWSTGPVEVTNAAPPIIAGILVVAVAGPSPAGAALAVTLVSWAPLAAHTAALVAEISARPYVRVLPLLGVGRTRILAGTVLPTLLPEVTRHAVLRLPGTALAIAGLGFLGLGQQPPAPEWGLLLAEGIGYVERAPWTVLGPAGALVLASVLAVSLSSADVARRTARPGRGPAEAGPAETGPAETGPAATAPPAARSVPRRGEDAVRSAAQPARR</sequence>
<dbReference type="GO" id="GO:0005886">
    <property type="term" value="C:plasma membrane"/>
    <property type="evidence" value="ECO:0007669"/>
    <property type="project" value="UniProtKB-SubCell"/>
</dbReference>
<dbReference type="RefSeq" id="WP_035924146.1">
    <property type="nucleotide sequence ID" value="NZ_JSUH01000003.1"/>
</dbReference>
<evidence type="ECO:0000313" key="10">
    <source>
        <dbReference type="EMBL" id="KHD98221.1"/>
    </source>
</evidence>
<reference evidence="10 11" key="1">
    <citation type="journal article" date="2003" name="Int. J. Syst. Evol. Microbiol.">
        <title>Kocuria polaris sp. nov., an orange-pigmented psychrophilic bacterium isolated from an Antarctic cyanobacterial mat sample.</title>
        <authorList>
            <person name="Reddy G.S."/>
            <person name="Prakash J.S."/>
            <person name="Prabahar V."/>
            <person name="Matsumoto G.I."/>
            <person name="Stackebrandt E."/>
            <person name="Shivaji S."/>
        </authorList>
    </citation>
    <scope>NUCLEOTIDE SEQUENCE [LARGE SCALE GENOMIC DNA]</scope>
    <source>
        <strain evidence="10 11">CMS 76or</strain>
    </source>
</reference>
<feature type="domain" description="ABC transmembrane type-1" evidence="9">
    <location>
        <begin position="381"/>
        <end position="567"/>
    </location>
</feature>
<evidence type="ECO:0000256" key="3">
    <source>
        <dbReference type="ARBA" id="ARBA00022475"/>
    </source>
</evidence>
<keyword evidence="3" id="KW-1003">Cell membrane</keyword>
<organism evidence="10 11">
    <name type="scientific">Kocuria rosea subsp. polaris</name>
    <dbReference type="NCBI Taxonomy" id="136273"/>
    <lineage>
        <taxon>Bacteria</taxon>
        <taxon>Bacillati</taxon>
        <taxon>Actinomycetota</taxon>
        <taxon>Actinomycetes</taxon>
        <taxon>Micrococcales</taxon>
        <taxon>Micrococcaceae</taxon>
        <taxon>Kocuria</taxon>
    </lineage>
</organism>